<accession>A0A7G9WKT2</accession>
<proteinExistence type="predicted"/>
<dbReference type="EMBL" id="CP060696">
    <property type="protein sequence ID" value="QNO19294.1"/>
    <property type="molecule type" value="Genomic_DNA"/>
</dbReference>
<keyword evidence="1" id="KW-0489">Methyltransferase</keyword>
<name>A0A7G9WKT2_9FIRM</name>
<dbReference type="KEGG" id="caml:H6X83_06770"/>
<keyword evidence="2" id="KW-1185">Reference proteome</keyword>
<dbReference type="PANTHER" id="PTHR38451:SF1">
    <property type="entry name" value="TRNA (ADENINE(22)-N(1))-METHYLTRANSFERASE"/>
    <property type="match status" value="1"/>
</dbReference>
<keyword evidence="1" id="KW-0808">Transferase</keyword>
<dbReference type="AlphaFoldDB" id="A0A7G9WKT2"/>
<organism evidence="1 2">
    <name type="scientific">Caproicibacterium amylolyticum</name>
    <dbReference type="NCBI Taxonomy" id="2766537"/>
    <lineage>
        <taxon>Bacteria</taxon>
        <taxon>Bacillati</taxon>
        <taxon>Bacillota</taxon>
        <taxon>Clostridia</taxon>
        <taxon>Eubacteriales</taxon>
        <taxon>Oscillospiraceae</taxon>
        <taxon>Caproicibacterium</taxon>
    </lineage>
</organism>
<dbReference type="GO" id="GO:0008168">
    <property type="term" value="F:methyltransferase activity"/>
    <property type="evidence" value="ECO:0007669"/>
    <property type="project" value="UniProtKB-KW"/>
</dbReference>
<evidence type="ECO:0000313" key="1">
    <source>
        <dbReference type="EMBL" id="QNO19294.1"/>
    </source>
</evidence>
<dbReference type="Proteomes" id="UP000516046">
    <property type="component" value="Chromosome"/>
</dbReference>
<dbReference type="PANTHER" id="PTHR38451">
    <property type="entry name" value="TRNA (ADENINE(22)-N(1))-METHYLTRANSFERASE"/>
    <property type="match status" value="1"/>
</dbReference>
<dbReference type="Pfam" id="PF12847">
    <property type="entry name" value="Methyltransf_18"/>
    <property type="match status" value="1"/>
</dbReference>
<dbReference type="Gene3D" id="3.40.50.150">
    <property type="entry name" value="Vaccinia Virus protein VP39"/>
    <property type="match status" value="1"/>
</dbReference>
<dbReference type="GO" id="GO:0032259">
    <property type="term" value="P:methylation"/>
    <property type="evidence" value="ECO:0007669"/>
    <property type="project" value="UniProtKB-KW"/>
</dbReference>
<sequence>MLEHSLNLGSRLRLCASFVRPQIQLCDVGTDHAYLPIWLMQQHKITSALACDIRKGPLDCAKANIAQYHLEQYIATRMSDGLTAVHANEADDITVAGMGGDLIARIVAEANWLRNPQKRLILQPMTKPSHLRRAMADNGFALLREEAVYDEHRVYTAMLYQYDPQHAALQPEKAYTGALSGKTDAEKEYLSRQSVYLQNRLNGFLHTGKAKEAEALHNALQIIQGLINSPKSGEQNDNR</sequence>
<dbReference type="RefSeq" id="WP_212508360.1">
    <property type="nucleotide sequence ID" value="NZ_CP060696.1"/>
</dbReference>
<gene>
    <name evidence="1" type="ORF">H6X83_06770</name>
</gene>
<reference evidence="1 2" key="1">
    <citation type="submission" date="2020-08" db="EMBL/GenBank/DDBJ databases">
        <authorList>
            <person name="Ren C."/>
            <person name="Gu Y."/>
            <person name="Xu Y."/>
        </authorList>
    </citation>
    <scope>NUCLEOTIDE SEQUENCE [LARGE SCALE GENOMIC DNA]</scope>
    <source>
        <strain evidence="1 2">LBM18003</strain>
    </source>
</reference>
<protein>
    <submittedName>
        <fullName evidence="1">SAM-dependent methyltransferase</fullName>
    </submittedName>
</protein>
<evidence type="ECO:0000313" key="2">
    <source>
        <dbReference type="Proteomes" id="UP000516046"/>
    </source>
</evidence>
<dbReference type="SUPFAM" id="SSF53335">
    <property type="entry name" value="S-adenosyl-L-methionine-dependent methyltransferases"/>
    <property type="match status" value="1"/>
</dbReference>
<dbReference type="InterPro" id="IPR029063">
    <property type="entry name" value="SAM-dependent_MTases_sf"/>
</dbReference>